<evidence type="ECO:0000313" key="4">
    <source>
        <dbReference type="Proteomes" id="UP001500518"/>
    </source>
</evidence>
<dbReference type="PANTHER" id="PTHR43639:SF1">
    <property type="entry name" value="SHORT-CHAIN DEHYDROGENASE_REDUCTASE FAMILY PROTEIN"/>
    <property type="match status" value="1"/>
</dbReference>
<dbReference type="Proteomes" id="UP001500518">
    <property type="component" value="Unassembled WGS sequence"/>
</dbReference>
<dbReference type="EMBL" id="BAABHV010000009">
    <property type="protein sequence ID" value="GAA5051726.1"/>
    <property type="molecule type" value="Genomic_DNA"/>
</dbReference>
<accession>A0ABP9K9E6</accession>
<keyword evidence="2" id="KW-0560">Oxidoreductase</keyword>
<name>A0ABP9K9E6_9SPHN</name>
<evidence type="ECO:0000313" key="3">
    <source>
        <dbReference type="EMBL" id="GAA5051726.1"/>
    </source>
</evidence>
<sequence length="253" mass="27600">MTRKSVLVTGGAKRVGAAMCRCFAGAGWHVIIHCNTSRDAADQLAAELEGAEVVQCDLVDLDAATTMVRNLAEKQEDWRCLVNSASIFEPDDVDALDIETNRKAMRINAASPALLAQAYFAYARSHDGRRVIQVTDQKLANLNPDFFSYTMSKSAADIAARMMAMVHEGRDRVYTLAPGAILPSHDQSSEEAQRSHRLNLLERHTAASEVADAALFLAEGPLASGQAIYVDSGQHLLNQPRDVIYLEREGNGE</sequence>
<dbReference type="Pfam" id="PF13561">
    <property type="entry name" value="adh_short_C2"/>
    <property type="match status" value="1"/>
</dbReference>
<dbReference type="InterPro" id="IPR002347">
    <property type="entry name" value="SDR_fam"/>
</dbReference>
<proteinExistence type="inferred from homology"/>
<comment type="similarity">
    <text evidence="1">Belongs to the short-chain dehydrogenases/reductases (SDR) family.</text>
</comment>
<dbReference type="RefSeq" id="WP_346032200.1">
    <property type="nucleotide sequence ID" value="NZ_BAABHV010000009.1"/>
</dbReference>
<dbReference type="Gene3D" id="3.40.50.720">
    <property type="entry name" value="NAD(P)-binding Rossmann-like Domain"/>
    <property type="match status" value="1"/>
</dbReference>
<keyword evidence="4" id="KW-1185">Reference proteome</keyword>
<reference evidence="4" key="1">
    <citation type="journal article" date="2019" name="Int. J. Syst. Evol. Microbiol.">
        <title>The Global Catalogue of Microorganisms (GCM) 10K type strain sequencing project: providing services to taxonomists for standard genome sequencing and annotation.</title>
        <authorList>
            <consortium name="The Broad Institute Genomics Platform"/>
            <consortium name="The Broad Institute Genome Sequencing Center for Infectious Disease"/>
            <person name="Wu L."/>
            <person name="Ma J."/>
        </authorList>
    </citation>
    <scope>NUCLEOTIDE SEQUENCE [LARGE SCALE GENOMIC DNA]</scope>
    <source>
        <strain evidence="4">JCM 18014</strain>
    </source>
</reference>
<protein>
    <submittedName>
        <fullName evidence="3">SDR family oxidoreductase</fullName>
    </submittedName>
</protein>
<organism evidence="3 4">
    <name type="scientific">Erythrobacter westpacificensis</name>
    <dbReference type="NCBI Taxonomy" id="1055231"/>
    <lineage>
        <taxon>Bacteria</taxon>
        <taxon>Pseudomonadati</taxon>
        <taxon>Pseudomonadota</taxon>
        <taxon>Alphaproteobacteria</taxon>
        <taxon>Sphingomonadales</taxon>
        <taxon>Erythrobacteraceae</taxon>
        <taxon>Erythrobacter/Porphyrobacter group</taxon>
        <taxon>Erythrobacter</taxon>
    </lineage>
</organism>
<gene>
    <name evidence="3" type="ORF">GCM10023208_11910</name>
</gene>
<evidence type="ECO:0000256" key="2">
    <source>
        <dbReference type="ARBA" id="ARBA00023002"/>
    </source>
</evidence>
<dbReference type="InterPro" id="IPR036291">
    <property type="entry name" value="NAD(P)-bd_dom_sf"/>
</dbReference>
<evidence type="ECO:0000256" key="1">
    <source>
        <dbReference type="ARBA" id="ARBA00006484"/>
    </source>
</evidence>
<dbReference type="PRINTS" id="PR00081">
    <property type="entry name" value="GDHRDH"/>
</dbReference>
<dbReference type="PANTHER" id="PTHR43639">
    <property type="entry name" value="OXIDOREDUCTASE, SHORT-CHAIN DEHYDROGENASE/REDUCTASE FAMILY (AFU_ORTHOLOGUE AFUA_5G02870)"/>
    <property type="match status" value="1"/>
</dbReference>
<dbReference type="SUPFAM" id="SSF51735">
    <property type="entry name" value="NAD(P)-binding Rossmann-fold domains"/>
    <property type="match status" value="1"/>
</dbReference>
<comment type="caution">
    <text evidence="3">The sequence shown here is derived from an EMBL/GenBank/DDBJ whole genome shotgun (WGS) entry which is preliminary data.</text>
</comment>